<proteinExistence type="predicted"/>
<name>A0AAU9NK86_9ASTR</name>
<evidence type="ECO:0000313" key="2">
    <source>
        <dbReference type="Proteomes" id="UP001157418"/>
    </source>
</evidence>
<dbReference type="EMBL" id="CAKMRJ010004445">
    <property type="protein sequence ID" value="CAH1438075.1"/>
    <property type="molecule type" value="Genomic_DNA"/>
</dbReference>
<organism evidence="1 2">
    <name type="scientific">Lactuca virosa</name>
    <dbReference type="NCBI Taxonomy" id="75947"/>
    <lineage>
        <taxon>Eukaryota</taxon>
        <taxon>Viridiplantae</taxon>
        <taxon>Streptophyta</taxon>
        <taxon>Embryophyta</taxon>
        <taxon>Tracheophyta</taxon>
        <taxon>Spermatophyta</taxon>
        <taxon>Magnoliopsida</taxon>
        <taxon>eudicotyledons</taxon>
        <taxon>Gunneridae</taxon>
        <taxon>Pentapetalae</taxon>
        <taxon>asterids</taxon>
        <taxon>campanulids</taxon>
        <taxon>Asterales</taxon>
        <taxon>Asteraceae</taxon>
        <taxon>Cichorioideae</taxon>
        <taxon>Cichorieae</taxon>
        <taxon>Lactucinae</taxon>
        <taxon>Lactuca</taxon>
    </lineage>
</organism>
<dbReference type="AlphaFoldDB" id="A0AAU9NK86"/>
<accession>A0AAU9NK86</accession>
<evidence type="ECO:0000313" key="1">
    <source>
        <dbReference type="EMBL" id="CAH1438075.1"/>
    </source>
</evidence>
<keyword evidence="2" id="KW-1185">Reference proteome</keyword>
<evidence type="ECO:0008006" key="3">
    <source>
        <dbReference type="Google" id="ProtNLM"/>
    </source>
</evidence>
<comment type="caution">
    <text evidence="1">The sequence shown here is derived from an EMBL/GenBank/DDBJ whole genome shotgun (WGS) entry which is preliminary data.</text>
</comment>
<dbReference type="Proteomes" id="UP001157418">
    <property type="component" value="Unassembled WGS sequence"/>
</dbReference>
<gene>
    <name evidence="1" type="ORF">LVIROSA_LOCUS24356</name>
</gene>
<dbReference type="Pfam" id="PF14223">
    <property type="entry name" value="Retrotran_gag_2"/>
    <property type="match status" value="1"/>
</dbReference>
<protein>
    <recommendedName>
        <fullName evidence="3">DUF4219 domain-containing protein</fullName>
    </recommendedName>
</protein>
<reference evidence="1 2" key="1">
    <citation type="submission" date="2022-01" db="EMBL/GenBank/DDBJ databases">
        <authorList>
            <person name="Xiong W."/>
            <person name="Schranz E."/>
        </authorList>
    </citation>
    <scope>NUCLEOTIDE SEQUENCE [LARGE SCALE GENOMIC DNA]</scope>
</reference>
<sequence length="181" mass="21144">MEANLSRMITLNGSNYHTWKCRMEDLLYINHLHLPVFAMEKPEDMSEQQWTLFVTSQSLWVYIRQWVDDNVLNHISEEKHAQTLWNKLQQLYAPRKTARNDNKTFLIKQLMTLRYQEATPLTAHLEIFQGIINQLAGKGIKVDDEIQGLCLLATFARLMGDIYNVVVKLFSAEWCSQHGFG</sequence>